<proteinExistence type="predicted"/>
<accession>A0A165DCQ1</accession>
<dbReference type="Proteomes" id="UP000076842">
    <property type="component" value="Unassembled WGS sequence"/>
</dbReference>
<feature type="signal peptide" evidence="1">
    <location>
        <begin position="1"/>
        <end position="20"/>
    </location>
</feature>
<dbReference type="InParanoid" id="A0A165DCQ1"/>
<name>A0A165DCQ1_9BASI</name>
<gene>
    <name evidence="2" type="ORF">CALCODRAFT_502241</name>
</gene>
<feature type="chain" id="PRO_5007856467" evidence="1">
    <location>
        <begin position="21"/>
        <end position="64"/>
    </location>
</feature>
<protein>
    <submittedName>
        <fullName evidence="2">Uncharacterized protein</fullName>
    </submittedName>
</protein>
<reference evidence="2 3" key="1">
    <citation type="journal article" date="2016" name="Mol. Biol. Evol.">
        <title>Comparative Genomics of Early-Diverging Mushroom-Forming Fungi Provides Insights into the Origins of Lignocellulose Decay Capabilities.</title>
        <authorList>
            <person name="Nagy L.G."/>
            <person name="Riley R."/>
            <person name="Tritt A."/>
            <person name="Adam C."/>
            <person name="Daum C."/>
            <person name="Floudas D."/>
            <person name="Sun H."/>
            <person name="Yadav J.S."/>
            <person name="Pangilinan J."/>
            <person name="Larsson K.H."/>
            <person name="Matsuura K."/>
            <person name="Barry K."/>
            <person name="Labutti K."/>
            <person name="Kuo R."/>
            <person name="Ohm R.A."/>
            <person name="Bhattacharya S.S."/>
            <person name="Shirouzu T."/>
            <person name="Yoshinaga Y."/>
            <person name="Martin F.M."/>
            <person name="Grigoriev I.V."/>
            <person name="Hibbett D.S."/>
        </authorList>
    </citation>
    <scope>NUCLEOTIDE SEQUENCE [LARGE SCALE GENOMIC DNA]</scope>
    <source>
        <strain evidence="2 3">HHB12733</strain>
    </source>
</reference>
<keyword evidence="3" id="KW-1185">Reference proteome</keyword>
<sequence length="64" mass="6704">MLSCCLAVLRPLFRLAALSGREELPPALPLPSGVAAAQRPGRFRNRPSAPGLSIGCQTGEVLYG</sequence>
<organism evidence="2 3">
    <name type="scientific">Calocera cornea HHB12733</name>
    <dbReference type="NCBI Taxonomy" id="1353952"/>
    <lineage>
        <taxon>Eukaryota</taxon>
        <taxon>Fungi</taxon>
        <taxon>Dikarya</taxon>
        <taxon>Basidiomycota</taxon>
        <taxon>Agaricomycotina</taxon>
        <taxon>Dacrymycetes</taxon>
        <taxon>Dacrymycetales</taxon>
        <taxon>Dacrymycetaceae</taxon>
        <taxon>Calocera</taxon>
    </lineage>
</organism>
<evidence type="ECO:0000313" key="2">
    <source>
        <dbReference type="EMBL" id="KZT52523.1"/>
    </source>
</evidence>
<dbReference type="EMBL" id="KV424064">
    <property type="protein sequence ID" value="KZT52523.1"/>
    <property type="molecule type" value="Genomic_DNA"/>
</dbReference>
<dbReference type="AlphaFoldDB" id="A0A165DCQ1"/>
<keyword evidence="1" id="KW-0732">Signal</keyword>
<evidence type="ECO:0000313" key="3">
    <source>
        <dbReference type="Proteomes" id="UP000076842"/>
    </source>
</evidence>
<evidence type="ECO:0000256" key="1">
    <source>
        <dbReference type="SAM" id="SignalP"/>
    </source>
</evidence>